<evidence type="ECO:0000313" key="2">
    <source>
        <dbReference type="EMBL" id="SMP05155.1"/>
    </source>
</evidence>
<evidence type="ECO:0000256" key="1">
    <source>
        <dbReference type="SAM" id="Coils"/>
    </source>
</evidence>
<organism evidence="2 3">
    <name type="scientific">Chryseobacterium profundimaris</name>
    <dbReference type="NCBI Taxonomy" id="1387275"/>
    <lineage>
        <taxon>Bacteria</taxon>
        <taxon>Pseudomonadati</taxon>
        <taxon>Bacteroidota</taxon>
        <taxon>Flavobacteriia</taxon>
        <taxon>Flavobacteriales</taxon>
        <taxon>Weeksellaceae</taxon>
        <taxon>Chryseobacterium group</taxon>
        <taxon>Chryseobacterium</taxon>
    </lineage>
</organism>
<keyword evidence="3" id="KW-1185">Reference proteome</keyword>
<keyword evidence="1" id="KW-0175">Coiled coil</keyword>
<protein>
    <recommendedName>
        <fullName evidence="4">Peptidase S74 domain-containing protein</fullName>
    </recommendedName>
</protein>
<gene>
    <name evidence="2" type="ORF">SAMN06264346_101381</name>
</gene>
<accession>A0ABY1NAV4</accession>
<evidence type="ECO:0000313" key="3">
    <source>
        <dbReference type="Proteomes" id="UP001157960"/>
    </source>
</evidence>
<dbReference type="EMBL" id="FXTZ01000001">
    <property type="protein sequence ID" value="SMP05155.1"/>
    <property type="molecule type" value="Genomic_DNA"/>
</dbReference>
<sequence length="403" mass="43925">MENLNKKQLDNNGTAIVSGFRISKHPVLLICFFLFFFSRETYAQAGYFWNYDNNNYGYACQDAMEIDYDNNNDGMLRGDVTNNNPSFDARGGLIFGDKSSKEGIASNRKSSGGIGPTNGLNFITANTPRMVIANNGNVGIGTTTPGFPLNFANAVGDKISLYYNSGNSYGFGIRGYQLQIHTDFIGSDVVFGYGSSSSDTSLTETMRIKGNGNVGIGTPTPGFPLNFANAVGDKISLYGNSGNNYGFGIRGYQLQIHTDFIGSDVVFGYGSSSSDTSLTETMRIKGNGNVGIGTPNPGSYKLAVEGKIGAREVEVKTGSWADFVFDKEYKLKSLKEVEHYIATHKHLPDVPSEATVKKDGINVAKMDAILLQKIEELTLYLIEQNKQIDSLKKEIETLKSNKR</sequence>
<dbReference type="RefSeq" id="WP_283420765.1">
    <property type="nucleotide sequence ID" value="NZ_FXTZ01000001.1"/>
</dbReference>
<dbReference type="Proteomes" id="UP001157960">
    <property type="component" value="Unassembled WGS sequence"/>
</dbReference>
<name>A0ABY1NAV4_9FLAO</name>
<comment type="caution">
    <text evidence="2">The sequence shown here is derived from an EMBL/GenBank/DDBJ whole genome shotgun (WGS) entry which is preliminary data.</text>
</comment>
<reference evidence="2 3" key="1">
    <citation type="submission" date="2017-05" db="EMBL/GenBank/DDBJ databases">
        <authorList>
            <person name="Varghese N."/>
            <person name="Submissions S."/>
        </authorList>
    </citation>
    <scope>NUCLEOTIDE SEQUENCE [LARGE SCALE GENOMIC DNA]</scope>
    <source>
        <strain evidence="2 3">DSM 28214</strain>
    </source>
</reference>
<proteinExistence type="predicted"/>
<feature type="coiled-coil region" evidence="1">
    <location>
        <begin position="374"/>
        <end position="401"/>
    </location>
</feature>
<evidence type="ECO:0008006" key="4">
    <source>
        <dbReference type="Google" id="ProtNLM"/>
    </source>
</evidence>